<feature type="compositionally biased region" description="Basic and acidic residues" evidence="1">
    <location>
        <begin position="1"/>
        <end position="18"/>
    </location>
</feature>
<accession>A0ABT6TS79</accession>
<protein>
    <submittedName>
        <fullName evidence="2">Uncharacterized protein</fullName>
    </submittedName>
</protein>
<dbReference type="RefSeq" id="WP_282912254.1">
    <property type="nucleotide sequence ID" value="NZ_JAGRPV010000001.1"/>
</dbReference>
<evidence type="ECO:0000256" key="1">
    <source>
        <dbReference type="SAM" id="MobiDB-lite"/>
    </source>
</evidence>
<name>A0ABT6TS79_9BACL</name>
<sequence>MPNEDKIDLATENARKPAESALHSVGNTLEQHTSNAVSEAQTALNQAISSISESNGATNSQALETARQQLTRAEEFLDQAQTSANALRLPDADPHRVGK</sequence>
<keyword evidence="3" id="KW-1185">Reference proteome</keyword>
<organism evidence="2 3">
    <name type="scientific">Cohnella hashimotonis</name>
    <dbReference type="NCBI Taxonomy" id="2826895"/>
    <lineage>
        <taxon>Bacteria</taxon>
        <taxon>Bacillati</taxon>
        <taxon>Bacillota</taxon>
        <taxon>Bacilli</taxon>
        <taxon>Bacillales</taxon>
        <taxon>Paenibacillaceae</taxon>
        <taxon>Cohnella</taxon>
    </lineage>
</organism>
<reference evidence="2" key="1">
    <citation type="submission" date="2023-04" db="EMBL/GenBank/DDBJ databases">
        <title>Comparative genomic analysis of Cohnella hashimotonis sp. nov., isolated from the International Space Station.</title>
        <authorList>
            <person name="Venkateswaran K."/>
            <person name="Simpson A."/>
        </authorList>
    </citation>
    <scope>NUCLEOTIDE SEQUENCE</scope>
    <source>
        <strain evidence="2">F6_2S_P_1</strain>
    </source>
</reference>
<feature type="region of interest" description="Disordered" evidence="1">
    <location>
        <begin position="1"/>
        <end position="22"/>
    </location>
</feature>
<evidence type="ECO:0000313" key="2">
    <source>
        <dbReference type="EMBL" id="MDI4649640.1"/>
    </source>
</evidence>
<dbReference type="EMBL" id="JAGRPV010000001">
    <property type="protein sequence ID" value="MDI4649640.1"/>
    <property type="molecule type" value="Genomic_DNA"/>
</dbReference>
<comment type="caution">
    <text evidence="2">The sequence shown here is derived from an EMBL/GenBank/DDBJ whole genome shotgun (WGS) entry which is preliminary data.</text>
</comment>
<proteinExistence type="predicted"/>
<dbReference type="Proteomes" id="UP001161691">
    <property type="component" value="Unassembled WGS sequence"/>
</dbReference>
<gene>
    <name evidence="2" type="ORF">KB449_32225</name>
</gene>
<evidence type="ECO:0000313" key="3">
    <source>
        <dbReference type="Proteomes" id="UP001161691"/>
    </source>
</evidence>